<evidence type="ECO:0000259" key="1">
    <source>
        <dbReference type="PROSITE" id="PS50405"/>
    </source>
</evidence>
<dbReference type="GO" id="GO:0004364">
    <property type="term" value="F:glutathione transferase activity"/>
    <property type="evidence" value="ECO:0007669"/>
    <property type="project" value="TreeGrafter"/>
</dbReference>
<gene>
    <name evidence="2" type="ORF">LARSCL_LOCUS2803</name>
</gene>
<sequence>MGKNELFYSSRAIMAYLVNKYSPSDPIYPKDPKKRALVDMMLSFDQGTLYRAQVEYLYPMIFRGEPPDPVKESSYRSSLICLEHSLEKNAYVAGKHLTLADFSIVANISLAEAYDYSFKHYPGIVAWLRRMKGELPYYREINEIPLLQFKFWYRPQQELLEDEESEAVNEPNVTKM</sequence>
<dbReference type="InterPro" id="IPR036282">
    <property type="entry name" value="Glutathione-S-Trfase_C_sf"/>
</dbReference>
<dbReference type="GO" id="GO:0006749">
    <property type="term" value="P:glutathione metabolic process"/>
    <property type="evidence" value="ECO:0007669"/>
    <property type="project" value="TreeGrafter"/>
</dbReference>
<evidence type="ECO:0000313" key="3">
    <source>
        <dbReference type="Proteomes" id="UP001497382"/>
    </source>
</evidence>
<dbReference type="AlphaFoldDB" id="A0AAV1Z6I7"/>
<dbReference type="PANTHER" id="PTHR43969:SF9">
    <property type="entry name" value="GLUTATHIONE S TRANSFERASE D10, ISOFORM A-RELATED"/>
    <property type="match status" value="1"/>
</dbReference>
<organism evidence="2 3">
    <name type="scientific">Larinioides sclopetarius</name>
    <dbReference type="NCBI Taxonomy" id="280406"/>
    <lineage>
        <taxon>Eukaryota</taxon>
        <taxon>Metazoa</taxon>
        <taxon>Ecdysozoa</taxon>
        <taxon>Arthropoda</taxon>
        <taxon>Chelicerata</taxon>
        <taxon>Arachnida</taxon>
        <taxon>Araneae</taxon>
        <taxon>Araneomorphae</taxon>
        <taxon>Entelegynae</taxon>
        <taxon>Araneoidea</taxon>
        <taxon>Araneidae</taxon>
        <taxon>Larinioides</taxon>
    </lineage>
</organism>
<dbReference type="Gene3D" id="1.20.1050.10">
    <property type="match status" value="1"/>
</dbReference>
<evidence type="ECO:0000313" key="2">
    <source>
        <dbReference type="EMBL" id="CAL1265899.1"/>
    </source>
</evidence>
<proteinExistence type="predicted"/>
<dbReference type="FunFam" id="1.20.1050.10:FF:000007">
    <property type="entry name" value="Glutathione S-transferase 1-1"/>
    <property type="match status" value="1"/>
</dbReference>
<dbReference type="Pfam" id="PF00043">
    <property type="entry name" value="GST_C"/>
    <property type="match status" value="1"/>
</dbReference>
<dbReference type="SFLD" id="SFLDS00019">
    <property type="entry name" value="Glutathione_Transferase_(cytos"/>
    <property type="match status" value="1"/>
</dbReference>
<dbReference type="InterPro" id="IPR010987">
    <property type="entry name" value="Glutathione-S-Trfase_C-like"/>
</dbReference>
<reference evidence="2 3" key="1">
    <citation type="submission" date="2024-04" db="EMBL/GenBank/DDBJ databases">
        <authorList>
            <person name="Rising A."/>
            <person name="Reimegard J."/>
            <person name="Sonavane S."/>
            <person name="Akerstrom W."/>
            <person name="Nylinder S."/>
            <person name="Hedman E."/>
            <person name="Kallberg Y."/>
        </authorList>
    </citation>
    <scope>NUCLEOTIDE SEQUENCE [LARGE SCALE GENOMIC DNA]</scope>
</reference>
<accession>A0AAV1Z6I7</accession>
<dbReference type="Proteomes" id="UP001497382">
    <property type="component" value="Unassembled WGS sequence"/>
</dbReference>
<protein>
    <recommendedName>
        <fullName evidence="1">GST C-terminal domain-containing protein</fullName>
    </recommendedName>
</protein>
<dbReference type="InterPro" id="IPR004046">
    <property type="entry name" value="GST_C"/>
</dbReference>
<dbReference type="SUPFAM" id="SSF47616">
    <property type="entry name" value="GST C-terminal domain-like"/>
    <property type="match status" value="1"/>
</dbReference>
<dbReference type="EMBL" id="CAXIEN010000020">
    <property type="protein sequence ID" value="CAL1265899.1"/>
    <property type="molecule type" value="Genomic_DNA"/>
</dbReference>
<name>A0AAV1Z6I7_9ARAC</name>
<dbReference type="InterPro" id="IPR040079">
    <property type="entry name" value="Glutathione_S-Trfase"/>
</dbReference>
<keyword evidence="3" id="KW-1185">Reference proteome</keyword>
<feature type="domain" description="GST C-terminal" evidence="1">
    <location>
        <begin position="31"/>
        <end position="159"/>
    </location>
</feature>
<dbReference type="PROSITE" id="PS50405">
    <property type="entry name" value="GST_CTER"/>
    <property type="match status" value="1"/>
</dbReference>
<comment type="caution">
    <text evidence="2">The sequence shown here is derived from an EMBL/GenBank/DDBJ whole genome shotgun (WGS) entry which is preliminary data.</text>
</comment>
<dbReference type="CDD" id="cd03177">
    <property type="entry name" value="GST_C_Delta_Epsilon"/>
    <property type="match status" value="1"/>
</dbReference>
<dbReference type="PANTHER" id="PTHR43969">
    <property type="entry name" value="GLUTATHIONE S TRANSFERASE D10, ISOFORM A-RELATED"/>
    <property type="match status" value="1"/>
</dbReference>